<accession>A0A1E1KNJ8</accession>
<keyword evidence="2" id="KW-1185">Reference proteome</keyword>
<dbReference type="AlphaFoldDB" id="A0A1E1KNJ8"/>
<evidence type="ECO:0000313" key="2">
    <source>
        <dbReference type="Proteomes" id="UP000178129"/>
    </source>
</evidence>
<organism evidence="1 2">
    <name type="scientific">Rhynchosporium graminicola</name>
    <dbReference type="NCBI Taxonomy" id="2792576"/>
    <lineage>
        <taxon>Eukaryota</taxon>
        <taxon>Fungi</taxon>
        <taxon>Dikarya</taxon>
        <taxon>Ascomycota</taxon>
        <taxon>Pezizomycotina</taxon>
        <taxon>Leotiomycetes</taxon>
        <taxon>Helotiales</taxon>
        <taxon>Ploettnerulaceae</taxon>
        <taxon>Rhynchosporium</taxon>
    </lineage>
</organism>
<dbReference type="InParanoid" id="A0A1E1KNJ8"/>
<reference evidence="2" key="1">
    <citation type="submission" date="2016-03" db="EMBL/GenBank/DDBJ databases">
        <authorList>
            <person name="Ploux O."/>
        </authorList>
    </citation>
    <scope>NUCLEOTIDE SEQUENCE [LARGE SCALE GENOMIC DNA]</scope>
    <source>
        <strain evidence="2">UK7</strain>
    </source>
</reference>
<comment type="caution">
    <text evidence="1">The sequence shown here is derived from an EMBL/GenBank/DDBJ whole genome shotgun (WGS) entry which is preliminary data.</text>
</comment>
<proteinExistence type="predicted"/>
<dbReference type="Proteomes" id="UP000178129">
    <property type="component" value="Unassembled WGS sequence"/>
</dbReference>
<name>A0A1E1KNJ8_9HELO</name>
<dbReference type="EMBL" id="FJUW01000017">
    <property type="protein sequence ID" value="CZS99596.1"/>
    <property type="molecule type" value="Genomic_DNA"/>
</dbReference>
<protein>
    <submittedName>
        <fullName evidence="1">Uncharacterized protein</fullName>
    </submittedName>
</protein>
<evidence type="ECO:0000313" key="1">
    <source>
        <dbReference type="EMBL" id="CZS99596.1"/>
    </source>
</evidence>
<sequence length="301" mass="33922">MNEKTECYNANPVATASRANGQVEFLFPDTGTSKGFELDRHAQLHIIAWSKCESSVDNDIAAHPQPNVNTRPNVMNSNNDINKIESFVDSDIVHNLRQISWSQPHTLSNSKGLPVQDRKLCQNIITTLPISCSVHHLESIVYPAHSQTPSDDEARLFTTHGAHCDESKKGRRIDIRMRNNRSVRQSQTILTFSSAMSLQPRVRAASRQCRRSWKIHEDGEEGTLRTFPPSFKRPSALRSVGNGAMYLSPRNNIYHIWRDFLLMKHSIWDWLLARSSNSGVAGCSSGCTMVESLRITVLNVE</sequence>
<gene>
    <name evidence="1" type="ORF">RCO7_07924</name>
</gene>